<dbReference type="Pfam" id="PF12705">
    <property type="entry name" value="PDDEXK_1"/>
    <property type="match status" value="1"/>
</dbReference>
<dbReference type="InterPro" id="IPR038726">
    <property type="entry name" value="PDDEXK_AddAB-type"/>
</dbReference>
<evidence type="ECO:0000259" key="1">
    <source>
        <dbReference type="Pfam" id="PF12705"/>
    </source>
</evidence>
<organism evidence="2">
    <name type="scientific">uncultured Caudovirales phage</name>
    <dbReference type="NCBI Taxonomy" id="2100421"/>
    <lineage>
        <taxon>Viruses</taxon>
        <taxon>Duplodnaviria</taxon>
        <taxon>Heunggongvirae</taxon>
        <taxon>Uroviricota</taxon>
        <taxon>Caudoviricetes</taxon>
        <taxon>Peduoviridae</taxon>
        <taxon>Maltschvirus</taxon>
        <taxon>Maltschvirus maltsch</taxon>
    </lineage>
</organism>
<name>A0A6J7WTQ9_9CAUD</name>
<dbReference type="Gene3D" id="3.90.320.10">
    <property type="match status" value="1"/>
</dbReference>
<accession>A0A6J7WTQ9</accession>
<protein>
    <recommendedName>
        <fullName evidence="1">PD-(D/E)XK endonuclease-like domain-containing protein</fullName>
    </recommendedName>
</protein>
<proteinExistence type="predicted"/>
<feature type="domain" description="PD-(D/E)XK endonuclease-like" evidence="1">
    <location>
        <begin position="78"/>
        <end position="213"/>
    </location>
</feature>
<dbReference type="EMBL" id="LR798278">
    <property type="protein sequence ID" value="CAB5220082.1"/>
    <property type="molecule type" value="Genomic_DNA"/>
</dbReference>
<reference evidence="2" key="1">
    <citation type="submission" date="2020-05" db="EMBL/GenBank/DDBJ databases">
        <authorList>
            <person name="Chiriac C."/>
            <person name="Salcher M."/>
            <person name="Ghai R."/>
            <person name="Kavagutti S V."/>
        </authorList>
    </citation>
    <scope>NUCLEOTIDE SEQUENCE</scope>
</reference>
<dbReference type="InterPro" id="IPR011604">
    <property type="entry name" value="PDDEXK-like_dom_sf"/>
</dbReference>
<gene>
    <name evidence="2" type="ORF">UFOVP239_47</name>
</gene>
<sequence>MTTIIARSAESVHWYRQDGAPQYTVKAKNGTDRSTTLKDARTMNLVPSVTTILKISAKPGLEAWKLEQMLLAALTLPKRAEETEKEFINRVVADSKETGKQAAERGTRIHESIEKWFTGNQKVEHREISKAFAETISSHFKTPEDQPWQVERAFASGLGYGGKIDLYCEPDMVAQTGIVIDAKTKEFGPDDSIAAYDEHLMQLAAYRYGLGLNHARCANVFASVTYPGLIKVVEWPEEDLKRGWEMFQCLLKFWKLKHNFGS</sequence>
<evidence type="ECO:0000313" key="2">
    <source>
        <dbReference type="EMBL" id="CAB5220082.1"/>
    </source>
</evidence>